<gene>
    <name evidence="5" type="ORF">BRYFOR_05605</name>
</gene>
<keyword evidence="6" id="KW-1185">Reference proteome</keyword>
<keyword evidence="2" id="KW-0238">DNA-binding</keyword>
<dbReference type="NCBIfam" id="NF045593">
    <property type="entry name" value="bilirub_TF_BilQ"/>
    <property type="match status" value="1"/>
</dbReference>
<evidence type="ECO:0000256" key="3">
    <source>
        <dbReference type="ARBA" id="ARBA00023163"/>
    </source>
</evidence>
<organism evidence="5 6">
    <name type="scientific">Marvinbryantia formatexigens DSM 14469</name>
    <dbReference type="NCBI Taxonomy" id="478749"/>
    <lineage>
        <taxon>Bacteria</taxon>
        <taxon>Bacillati</taxon>
        <taxon>Bacillota</taxon>
        <taxon>Clostridia</taxon>
        <taxon>Lachnospirales</taxon>
        <taxon>Lachnospiraceae</taxon>
        <taxon>Marvinbryantia</taxon>
    </lineage>
</organism>
<dbReference type="RefSeq" id="WP_006860405.1">
    <property type="nucleotide sequence ID" value="NZ_ACCL02000002.1"/>
</dbReference>
<dbReference type="PANTHER" id="PTHR42756:SF1">
    <property type="entry name" value="TRANSCRIPTIONAL REPRESSOR OF EMRAB OPERON"/>
    <property type="match status" value="1"/>
</dbReference>
<dbReference type="InterPro" id="IPR036390">
    <property type="entry name" value="WH_DNA-bd_sf"/>
</dbReference>
<dbReference type="AlphaFoldDB" id="C6LAG3"/>
<dbReference type="GO" id="GO:0003677">
    <property type="term" value="F:DNA binding"/>
    <property type="evidence" value="ECO:0007669"/>
    <property type="project" value="UniProtKB-KW"/>
</dbReference>
<dbReference type="eggNOG" id="COG1846">
    <property type="taxonomic scope" value="Bacteria"/>
</dbReference>
<dbReference type="InterPro" id="IPR000835">
    <property type="entry name" value="HTH_MarR-typ"/>
</dbReference>
<evidence type="ECO:0000313" key="6">
    <source>
        <dbReference type="Proteomes" id="UP000005561"/>
    </source>
</evidence>
<dbReference type="GO" id="GO:0003700">
    <property type="term" value="F:DNA-binding transcription factor activity"/>
    <property type="evidence" value="ECO:0007669"/>
    <property type="project" value="InterPro"/>
</dbReference>
<accession>C6LAG3</accession>
<feature type="domain" description="HTH marR-type" evidence="4">
    <location>
        <begin position="2"/>
        <end position="134"/>
    </location>
</feature>
<dbReference type="PRINTS" id="PR00598">
    <property type="entry name" value="HTHMARR"/>
</dbReference>
<reference evidence="5" key="1">
    <citation type="submission" date="2009-07" db="EMBL/GenBank/DDBJ databases">
        <authorList>
            <person name="Weinstock G."/>
            <person name="Sodergren E."/>
            <person name="Clifton S."/>
            <person name="Fulton L."/>
            <person name="Fulton B."/>
            <person name="Courtney L."/>
            <person name="Fronick C."/>
            <person name="Harrison M."/>
            <person name="Strong C."/>
            <person name="Farmer C."/>
            <person name="Delahaunty K."/>
            <person name="Markovic C."/>
            <person name="Hall O."/>
            <person name="Minx P."/>
            <person name="Tomlinson C."/>
            <person name="Mitreva M."/>
            <person name="Nelson J."/>
            <person name="Hou S."/>
            <person name="Wollam A."/>
            <person name="Pepin K.H."/>
            <person name="Johnson M."/>
            <person name="Bhonagiri V."/>
            <person name="Nash W.E."/>
            <person name="Warren W."/>
            <person name="Chinwalla A."/>
            <person name="Mardis E.R."/>
            <person name="Wilson R.K."/>
        </authorList>
    </citation>
    <scope>NUCLEOTIDE SEQUENCE [LARGE SCALE GENOMIC DNA]</scope>
    <source>
        <strain evidence="5">DSM 14469</strain>
    </source>
</reference>
<keyword evidence="1" id="KW-0805">Transcription regulation</keyword>
<dbReference type="Proteomes" id="UP000005561">
    <property type="component" value="Unassembled WGS sequence"/>
</dbReference>
<dbReference type="SMART" id="SM00347">
    <property type="entry name" value="HTH_MARR"/>
    <property type="match status" value="1"/>
</dbReference>
<dbReference type="InterPro" id="IPR054630">
    <property type="entry name" value="BilQ"/>
</dbReference>
<comment type="caution">
    <text evidence="5">The sequence shown here is derived from an EMBL/GenBank/DDBJ whole genome shotgun (WGS) entry which is preliminary data.</text>
</comment>
<proteinExistence type="predicted"/>
<evidence type="ECO:0000313" key="5">
    <source>
        <dbReference type="EMBL" id="EET62570.1"/>
    </source>
</evidence>
<dbReference type="PANTHER" id="PTHR42756">
    <property type="entry name" value="TRANSCRIPTIONAL REGULATOR, MARR"/>
    <property type="match status" value="1"/>
</dbReference>
<dbReference type="Gene3D" id="1.10.10.10">
    <property type="entry name" value="Winged helix-like DNA-binding domain superfamily/Winged helix DNA-binding domain"/>
    <property type="match status" value="1"/>
</dbReference>
<name>C6LAG3_9FIRM</name>
<sequence>MKVKLAYYISELRRDFVKECSRKLQEDDLTPGLLYPVLYIGRHPGCSPKELTEALHMDWGLSQRTLDRLVASHLISREKNPLDRRRFSLNLTKEGLQVFQKSHDIIVSWNEEKLALLTPQEQTCLESALKKMLGNGTV</sequence>
<dbReference type="Pfam" id="PF12802">
    <property type="entry name" value="MarR_2"/>
    <property type="match status" value="1"/>
</dbReference>
<dbReference type="PROSITE" id="PS50995">
    <property type="entry name" value="HTH_MARR_2"/>
    <property type="match status" value="1"/>
</dbReference>
<dbReference type="SUPFAM" id="SSF46785">
    <property type="entry name" value="Winged helix' DNA-binding domain"/>
    <property type="match status" value="1"/>
</dbReference>
<evidence type="ECO:0000256" key="2">
    <source>
        <dbReference type="ARBA" id="ARBA00023125"/>
    </source>
</evidence>
<protein>
    <submittedName>
        <fullName evidence="5">Transcriptional regulator, MarR family</fullName>
    </submittedName>
</protein>
<evidence type="ECO:0000256" key="1">
    <source>
        <dbReference type="ARBA" id="ARBA00023015"/>
    </source>
</evidence>
<evidence type="ECO:0000259" key="4">
    <source>
        <dbReference type="PROSITE" id="PS50995"/>
    </source>
</evidence>
<dbReference type="STRING" id="168384.SAMN05660368_02922"/>
<dbReference type="EMBL" id="ACCL02000002">
    <property type="protein sequence ID" value="EET62570.1"/>
    <property type="molecule type" value="Genomic_DNA"/>
</dbReference>
<dbReference type="InterPro" id="IPR036388">
    <property type="entry name" value="WH-like_DNA-bd_sf"/>
</dbReference>
<dbReference type="OrthoDB" id="2064128at2"/>
<keyword evidence="3" id="KW-0804">Transcription</keyword>